<dbReference type="PATRIC" id="fig|1299334.3.peg.7413"/>
<protein>
    <submittedName>
        <fullName evidence="1">Putative thiamine pyrophosphate TPP binding domain protein</fullName>
    </submittedName>
</protein>
<sequence length="43" mass="4496">MNGAHALINTLVDGGVEVCFANPGPPRCTSSQRWTACRGCAAY</sequence>
<accession>X7ZXX5</accession>
<organism evidence="1">
    <name type="scientific">Mycobacterium xenopi 4042</name>
    <dbReference type="NCBI Taxonomy" id="1299334"/>
    <lineage>
        <taxon>Bacteria</taxon>
        <taxon>Bacillati</taxon>
        <taxon>Actinomycetota</taxon>
        <taxon>Actinomycetes</taxon>
        <taxon>Mycobacteriales</taxon>
        <taxon>Mycobacteriaceae</taxon>
        <taxon>Mycobacterium</taxon>
    </lineage>
</organism>
<reference evidence="1" key="1">
    <citation type="submission" date="2014-01" db="EMBL/GenBank/DDBJ databases">
        <authorList>
            <person name="Brown-Elliot B."/>
            <person name="Wallace R."/>
            <person name="Lenaerts A."/>
            <person name="Ordway D."/>
            <person name="DeGroote M.A."/>
            <person name="Parker T."/>
            <person name="Sizemore C."/>
            <person name="Tallon L.J."/>
            <person name="Sadzewicz L.K."/>
            <person name="Sengamalay N."/>
            <person name="Fraser C.M."/>
            <person name="Hine E."/>
            <person name="Shefchek K.A."/>
            <person name="Das S.P."/>
            <person name="Tettelin H."/>
        </authorList>
    </citation>
    <scope>NUCLEOTIDE SEQUENCE [LARGE SCALE GENOMIC DNA]</scope>
    <source>
        <strain evidence="1">4042</strain>
    </source>
</reference>
<dbReference type="AlphaFoldDB" id="X7ZXX5"/>
<gene>
    <name evidence="1" type="ORF">I553_5462</name>
</gene>
<dbReference type="EMBL" id="JAOB01000069">
    <property type="protein sequence ID" value="EUA23485.1"/>
    <property type="molecule type" value="Genomic_DNA"/>
</dbReference>
<proteinExistence type="predicted"/>
<comment type="caution">
    <text evidence="1">The sequence shown here is derived from an EMBL/GenBank/DDBJ whole genome shotgun (WGS) entry which is preliminary data.</text>
</comment>
<name>X7ZXX5_MYCXE</name>
<evidence type="ECO:0000313" key="1">
    <source>
        <dbReference type="EMBL" id="EUA23485.1"/>
    </source>
</evidence>